<protein>
    <submittedName>
        <fullName evidence="1">Class III extradiol dioxygenase subunit B-like domain-containing protein</fullName>
    </submittedName>
</protein>
<proteinExistence type="predicted"/>
<dbReference type="SUPFAM" id="SSF53213">
    <property type="entry name" value="LigB-like"/>
    <property type="match status" value="1"/>
</dbReference>
<evidence type="ECO:0000313" key="1">
    <source>
        <dbReference type="EMBL" id="GAA2513422.1"/>
    </source>
</evidence>
<gene>
    <name evidence="1" type="ORF">GCM10010201_06350</name>
</gene>
<organism evidence="1 2">
    <name type="scientific">Pilimelia columellifera subsp. columellifera</name>
    <dbReference type="NCBI Taxonomy" id="706583"/>
    <lineage>
        <taxon>Bacteria</taxon>
        <taxon>Bacillati</taxon>
        <taxon>Actinomycetota</taxon>
        <taxon>Actinomycetes</taxon>
        <taxon>Micromonosporales</taxon>
        <taxon>Micromonosporaceae</taxon>
        <taxon>Pilimelia</taxon>
    </lineage>
</organism>
<sequence>MPVVSVAFCPHPPVLVPEVAAGAAAELADLRAACLDAVAALAGAAPDAVIILGAGPANGWHGSAACGSLAAYGVPGPLPGATVAAPNGRRSGGRPAAHPLPLSLTIGAWLLDRAAVGVPAYAVAVADGEPAPTLAADLTSLGGRVALLVMGDGAACHGEKAPGYAHPDAAGFDAAVAAAMSTGDAAALRDLDPPTGRRVLAAGVLVWRVAGALLDDRRWSGRLRRHEAPYGVGYLVADWQQA</sequence>
<dbReference type="Gene3D" id="3.40.830.10">
    <property type="entry name" value="LigB-like"/>
    <property type="match status" value="2"/>
</dbReference>
<reference evidence="1 2" key="1">
    <citation type="journal article" date="2019" name="Int. J. Syst. Evol. Microbiol.">
        <title>The Global Catalogue of Microorganisms (GCM) 10K type strain sequencing project: providing services to taxonomists for standard genome sequencing and annotation.</title>
        <authorList>
            <consortium name="The Broad Institute Genomics Platform"/>
            <consortium name="The Broad Institute Genome Sequencing Center for Infectious Disease"/>
            <person name="Wu L."/>
            <person name="Ma J."/>
        </authorList>
    </citation>
    <scope>NUCLEOTIDE SEQUENCE [LARGE SCALE GENOMIC DNA]</scope>
    <source>
        <strain evidence="1 2">JCM 3367</strain>
    </source>
</reference>
<accession>A0ABN3N3M7</accession>
<evidence type="ECO:0000313" key="2">
    <source>
        <dbReference type="Proteomes" id="UP001499978"/>
    </source>
</evidence>
<dbReference type="RefSeq" id="WP_344167909.1">
    <property type="nucleotide sequence ID" value="NZ_BAAARY010000002.1"/>
</dbReference>
<dbReference type="EMBL" id="BAAARY010000002">
    <property type="protein sequence ID" value="GAA2513422.1"/>
    <property type="molecule type" value="Genomic_DNA"/>
</dbReference>
<comment type="caution">
    <text evidence="1">The sequence shown here is derived from an EMBL/GenBank/DDBJ whole genome shotgun (WGS) entry which is preliminary data.</text>
</comment>
<keyword evidence="2" id="KW-1185">Reference proteome</keyword>
<name>A0ABN3N3M7_9ACTN</name>
<dbReference type="Proteomes" id="UP001499978">
    <property type="component" value="Unassembled WGS sequence"/>
</dbReference>